<dbReference type="RefSeq" id="WP_093180914.1">
    <property type="nucleotide sequence ID" value="NZ_FMYH01000001.1"/>
</dbReference>
<dbReference type="EMBL" id="FMYH01000001">
    <property type="protein sequence ID" value="SDB89799.1"/>
    <property type="molecule type" value="Genomic_DNA"/>
</dbReference>
<dbReference type="SUPFAM" id="SSF110087">
    <property type="entry name" value="DR1885-like metal-binding protein"/>
    <property type="match status" value="1"/>
</dbReference>
<feature type="compositionally biased region" description="Low complexity" evidence="1">
    <location>
        <begin position="201"/>
        <end position="211"/>
    </location>
</feature>
<dbReference type="PANTHER" id="PTHR36302">
    <property type="entry name" value="BLR7088 PROTEIN"/>
    <property type="match status" value="1"/>
</dbReference>
<organism evidence="2 3">
    <name type="scientific">Sanguibacter gelidistatuariae</name>
    <dbReference type="NCBI Taxonomy" id="1814289"/>
    <lineage>
        <taxon>Bacteria</taxon>
        <taxon>Bacillati</taxon>
        <taxon>Actinomycetota</taxon>
        <taxon>Actinomycetes</taxon>
        <taxon>Micrococcales</taxon>
        <taxon>Sanguibacteraceae</taxon>
        <taxon>Sanguibacter</taxon>
    </lineage>
</organism>
<dbReference type="InterPro" id="IPR036182">
    <property type="entry name" value="PCuAC_sf"/>
</dbReference>
<name>A0A1G6H6A1_9MICO</name>
<evidence type="ECO:0008006" key="4">
    <source>
        <dbReference type="Google" id="ProtNLM"/>
    </source>
</evidence>
<gene>
    <name evidence="2" type="ORF">SAMN05216410_0779</name>
</gene>
<dbReference type="OrthoDB" id="9796962at2"/>
<protein>
    <recommendedName>
        <fullName evidence="4">Copper(I)-binding protein</fullName>
    </recommendedName>
</protein>
<feature type="region of interest" description="Disordered" evidence="1">
    <location>
        <begin position="38"/>
        <end position="66"/>
    </location>
</feature>
<proteinExistence type="predicted"/>
<feature type="region of interest" description="Disordered" evidence="1">
    <location>
        <begin position="191"/>
        <end position="211"/>
    </location>
</feature>
<dbReference type="InterPro" id="IPR007410">
    <property type="entry name" value="LpqE-like"/>
</dbReference>
<dbReference type="AlphaFoldDB" id="A0A1G6H6A1"/>
<dbReference type="STRING" id="1814289.SAMN05216410_0779"/>
<sequence>MKAPGGAVAPATVVRLAMLVSGIGVSLLLAGCGTDEPATHPGSTHAGAAATGMTDPDAPPQADSLTVTDPWTKAAEDGMTASFGVLHNSGTSDVRVVGASTSTAAIELHEMVTGADGAMTMSEVEGGFLVPAGGERTLAPGGEHLMLMAMTAPVEAGTDLEITLELEDGSTLVYTAPGRTYAGANESYDEGMDMGHGDDTGGAAAAHASHG</sequence>
<evidence type="ECO:0000313" key="3">
    <source>
        <dbReference type="Proteomes" id="UP000199039"/>
    </source>
</evidence>
<reference evidence="2 3" key="1">
    <citation type="submission" date="2016-09" db="EMBL/GenBank/DDBJ databases">
        <authorList>
            <person name="Capua I."/>
            <person name="De Benedictis P."/>
            <person name="Joannis T."/>
            <person name="Lombin L.H."/>
            <person name="Cattoli G."/>
        </authorList>
    </citation>
    <scope>NUCLEOTIDE SEQUENCE [LARGE SCALE GENOMIC DNA]</scope>
    <source>
        <strain evidence="2 3">ISLP-3</strain>
    </source>
</reference>
<accession>A0A1G6H6A1</accession>
<dbReference type="Proteomes" id="UP000199039">
    <property type="component" value="Unassembled WGS sequence"/>
</dbReference>
<dbReference type="PANTHER" id="PTHR36302:SF1">
    <property type="entry name" value="COPPER CHAPERONE PCU(A)C"/>
    <property type="match status" value="1"/>
</dbReference>
<dbReference type="PROSITE" id="PS51257">
    <property type="entry name" value="PROKAR_LIPOPROTEIN"/>
    <property type="match status" value="1"/>
</dbReference>
<keyword evidence="3" id="KW-1185">Reference proteome</keyword>
<evidence type="ECO:0000313" key="2">
    <source>
        <dbReference type="EMBL" id="SDB89799.1"/>
    </source>
</evidence>
<evidence type="ECO:0000256" key="1">
    <source>
        <dbReference type="SAM" id="MobiDB-lite"/>
    </source>
</evidence>
<dbReference type="Pfam" id="PF04314">
    <property type="entry name" value="PCuAC"/>
    <property type="match status" value="1"/>
</dbReference>
<dbReference type="Gene3D" id="2.60.40.1890">
    <property type="entry name" value="PCu(A)C copper chaperone"/>
    <property type="match status" value="1"/>
</dbReference>
<dbReference type="InterPro" id="IPR058248">
    <property type="entry name" value="Lxx211020-like"/>
</dbReference>